<dbReference type="STRING" id="1136941.ACH46_08055"/>
<dbReference type="Gene3D" id="1.10.12.10">
    <property type="entry name" value="Lyase 2-enoyl-coa Hydratase, Chain A, domain 2"/>
    <property type="match status" value="1"/>
</dbReference>
<evidence type="ECO:0000256" key="7">
    <source>
        <dbReference type="RuleBase" id="RU003707"/>
    </source>
</evidence>
<dbReference type="GO" id="GO:0018812">
    <property type="term" value="F:3-hydroxyacyl-CoA dehydratase activity"/>
    <property type="evidence" value="ECO:0007669"/>
    <property type="project" value="RHEA"/>
</dbReference>
<reference evidence="8 9" key="2">
    <citation type="journal article" date="2017" name="Int. J. Syst. Evol. Microbiol.">
        <title>Gordonia phthalatica sp. nov., a di-n-butyl phthalate-degrading bacterium isolated from activated sludge.</title>
        <authorList>
            <person name="Jin D."/>
            <person name="Kong X."/>
            <person name="Jia M."/>
            <person name="Yu X."/>
            <person name="Wang X."/>
            <person name="Zhuang X."/>
            <person name="Deng Y."/>
            <person name="Bai Z."/>
        </authorList>
    </citation>
    <scope>NUCLEOTIDE SEQUENCE [LARGE SCALE GENOMIC DNA]</scope>
    <source>
        <strain evidence="8 9">QH-11</strain>
    </source>
</reference>
<evidence type="ECO:0000256" key="6">
    <source>
        <dbReference type="ARBA" id="ARBA00023717"/>
    </source>
</evidence>
<dbReference type="Gene3D" id="3.90.226.10">
    <property type="entry name" value="2-enoyl-CoA Hydratase, Chain A, domain 1"/>
    <property type="match status" value="1"/>
</dbReference>
<dbReference type="InterPro" id="IPR018376">
    <property type="entry name" value="Enoyl-CoA_hyd/isom_CS"/>
</dbReference>
<dbReference type="EMBL" id="CP011853">
    <property type="protein sequence ID" value="ALG84458.1"/>
    <property type="molecule type" value="Genomic_DNA"/>
</dbReference>
<dbReference type="InterPro" id="IPR001753">
    <property type="entry name" value="Enoyl-CoA_hydra/iso"/>
</dbReference>
<comment type="function">
    <text evidence="1">Could possibly oxidize fatty acids using specific components.</text>
</comment>
<keyword evidence="4 8" id="KW-0456">Lyase</keyword>
<dbReference type="OrthoDB" id="8452484at2"/>
<name>A0A0N9N1H0_9ACTN</name>
<evidence type="ECO:0000313" key="9">
    <source>
        <dbReference type="Proteomes" id="UP000063789"/>
    </source>
</evidence>
<comment type="similarity">
    <text evidence="2 7">Belongs to the enoyl-CoA hydratase/isomerase family.</text>
</comment>
<reference evidence="9" key="1">
    <citation type="submission" date="2015-06" db="EMBL/GenBank/DDBJ databases">
        <title>Complete genome sequence and metabolic analysis of phthalate degradation pathway in Gordonia sp. QH-11.</title>
        <authorList>
            <person name="Jin D."/>
            <person name="Kong X."/>
            <person name="Bai Z."/>
        </authorList>
    </citation>
    <scope>NUCLEOTIDE SEQUENCE [LARGE SCALE GENOMIC DNA]</scope>
    <source>
        <strain evidence="9">QH-11</strain>
    </source>
</reference>
<dbReference type="PROSITE" id="PS00166">
    <property type="entry name" value="ENOYL_COA_HYDRATASE"/>
    <property type="match status" value="1"/>
</dbReference>
<dbReference type="PATRIC" id="fig|1136941.3.peg.1643"/>
<comment type="catalytic activity">
    <reaction evidence="6">
        <text>a 4-saturated-(3S)-3-hydroxyacyl-CoA = a (3E)-enoyl-CoA + H2O</text>
        <dbReference type="Rhea" id="RHEA:20724"/>
        <dbReference type="ChEBI" id="CHEBI:15377"/>
        <dbReference type="ChEBI" id="CHEBI:58521"/>
        <dbReference type="ChEBI" id="CHEBI:137480"/>
        <dbReference type="EC" id="4.2.1.17"/>
    </reaction>
</comment>
<dbReference type="AlphaFoldDB" id="A0A0N9N1H0"/>
<protein>
    <submittedName>
        <fullName evidence="8">Enoyl-CoA hydratase</fullName>
        <ecNumber evidence="8">4.2.1.17</ecNumber>
    </submittedName>
</protein>
<dbReference type="KEGG" id="goq:ACH46_08055"/>
<dbReference type="CDD" id="cd06558">
    <property type="entry name" value="crotonase-like"/>
    <property type="match status" value="1"/>
</dbReference>
<keyword evidence="3" id="KW-0443">Lipid metabolism</keyword>
<dbReference type="InterPro" id="IPR029045">
    <property type="entry name" value="ClpP/crotonase-like_dom_sf"/>
</dbReference>
<gene>
    <name evidence="8" type="ORF">ACH46_08055</name>
</gene>
<keyword evidence="9" id="KW-1185">Reference proteome</keyword>
<dbReference type="GO" id="GO:0006635">
    <property type="term" value="P:fatty acid beta-oxidation"/>
    <property type="evidence" value="ECO:0007669"/>
    <property type="project" value="TreeGrafter"/>
</dbReference>
<dbReference type="SUPFAM" id="SSF52096">
    <property type="entry name" value="ClpP/crotonase"/>
    <property type="match status" value="1"/>
</dbReference>
<dbReference type="PANTHER" id="PTHR11941">
    <property type="entry name" value="ENOYL-COA HYDRATASE-RELATED"/>
    <property type="match status" value="1"/>
</dbReference>
<keyword evidence="3" id="KW-0276">Fatty acid metabolism</keyword>
<accession>A0A0N9N1H0</accession>
<dbReference type="EC" id="4.2.1.17" evidence="8"/>
<proteinExistence type="inferred from homology"/>
<organism evidence="8 9">
    <name type="scientific">Gordonia phthalatica</name>
    <dbReference type="NCBI Taxonomy" id="1136941"/>
    <lineage>
        <taxon>Bacteria</taxon>
        <taxon>Bacillati</taxon>
        <taxon>Actinomycetota</taxon>
        <taxon>Actinomycetes</taxon>
        <taxon>Mycobacteriales</taxon>
        <taxon>Gordoniaceae</taxon>
        <taxon>Gordonia</taxon>
    </lineage>
</organism>
<evidence type="ECO:0000256" key="2">
    <source>
        <dbReference type="ARBA" id="ARBA00005254"/>
    </source>
</evidence>
<dbReference type="Pfam" id="PF00378">
    <property type="entry name" value="ECH_1"/>
    <property type="match status" value="1"/>
</dbReference>
<dbReference type="RefSeq" id="WP_062392445.1">
    <property type="nucleotide sequence ID" value="NZ_CP011853.1"/>
</dbReference>
<dbReference type="InterPro" id="IPR014748">
    <property type="entry name" value="Enoyl-CoA_hydra_C"/>
</dbReference>
<comment type="catalytic activity">
    <reaction evidence="5">
        <text>a (3S)-3-hydroxyacyl-CoA = a (2E)-enoyl-CoA + H2O</text>
        <dbReference type="Rhea" id="RHEA:16105"/>
        <dbReference type="ChEBI" id="CHEBI:15377"/>
        <dbReference type="ChEBI" id="CHEBI:57318"/>
        <dbReference type="ChEBI" id="CHEBI:58856"/>
        <dbReference type="EC" id="4.2.1.17"/>
    </reaction>
</comment>
<evidence type="ECO:0000256" key="4">
    <source>
        <dbReference type="ARBA" id="ARBA00023239"/>
    </source>
</evidence>
<dbReference type="NCBIfam" id="NF006699">
    <property type="entry name" value="PRK09245.1"/>
    <property type="match status" value="1"/>
</dbReference>
<evidence type="ECO:0000256" key="3">
    <source>
        <dbReference type="ARBA" id="ARBA00022832"/>
    </source>
</evidence>
<evidence type="ECO:0000256" key="1">
    <source>
        <dbReference type="ARBA" id="ARBA00002994"/>
    </source>
</evidence>
<evidence type="ECO:0000313" key="8">
    <source>
        <dbReference type="EMBL" id="ALG84458.1"/>
    </source>
</evidence>
<dbReference type="Proteomes" id="UP000063789">
    <property type="component" value="Chromosome"/>
</dbReference>
<dbReference type="PANTHER" id="PTHR11941:SF133">
    <property type="entry name" value="1,2-EPOXYPHENYLACETYL-COA ISOMERASE"/>
    <property type="match status" value="1"/>
</dbReference>
<evidence type="ECO:0000256" key="5">
    <source>
        <dbReference type="ARBA" id="ARBA00023709"/>
    </source>
</evidence>
<sequence length="267" mass="28324">MSGDVLLIERDGDVVTWTINRPETRNAISEDDAIDAFVAAVDAANADPSIRAIILTGAGTAFSAGGNVKDMAASAGLFGGASHQQRVGYREGIQRIPRAMYSLEVPLIAAVNGPAVGAGCDLSLMCDVRIASTKAFFAESFVRLGLIPGDGGAWLLPRIVGAARAAEMTLTGDRVDAATALDWGIVSRVVEPEDLLPAAREIADRIAANPPITVRMTKKLLRESSQQTLDQLLELSATMQAIAHHTEDHREAVAAFLEKRPPNFVGR</sequence>